<evidence type="ECO:0000256" key="3">
    <source>
        <dbReference type="ARBA" id="ARBA00022692"/>
    </source>
</evidence>
<dbReference type="Proteomes" id="UP000544872">
    <property type="component" value="Unassembled WGS sequence"/>
</dbReference>
<reference evidence="8 9" key="1">
    <citation type="submission" date="2020-08" db="EMBL/GenBank/DDBJ databases">
        <title>Genomic Encyclopedia of Type Strains, Phase IV (KMG-IV): sequencing the most valuable type-strain genomes for metagenomic binning, comparative biology and taxonomic classification.</title>
        <authorList>
            <person name="Goeker M."/>
        </authorList>
    </citation>
    <scope>NUCLEOTIDE SEQUENCE [LARGE SCALE GENOMIC DNA]</scope>
    <source>
        <strain evidence="8 9">DSM 11590</strain>
    </source>
</reference>
<dbReference type="RefSeq" id="WP_184263347.1">
    <property type="nucleotide sequence ID" value="NZ_JACIIX010000006.1"/>
</dbReference>
<dbReference type="EMBL" id="JACIIX010000006">
    <property type="protein sequence ID" value="MBB6210514.1"/>
    <property type="molecule type" value="Genomic_DNA"/>
</dbReference>
<evidence type="ECO:0000259" key="7">
    <source>
        <dbReference type="Pfam" id="PF01895"/>
    </source>
</evidence>
<keyword evidence="4 6" id="KW-1133">Transmembrane helix</keyword>
<feature type="domain" description="PhoU" evidence="7">
    <location>
        <begin position="448"/>
        <end position="530"/>
    </location>
</feature>
<dbReference type="GO" id="GO:0044341">
    <property type="term" value="P:sodium-dependent phosphate transport"/>
    <property type="evidence" value="ECO:0007669"/>
    <property type="project" value="InterPro"/>
</dbReference>
<evidence type="ECO:0000313" key="9">
    <source>
        <dbReference type="Proteomes" id="UP000544872"/>
    </source>
</evidence>
<keyword evidence="9" id="KW-1185">Reference proteome</keyword>
<feature type="transmembrane region" description="Helical" evidence="6">
    <location>
        <begin position="6"/>
        <end position="29"/>
    </location>
</feature>
<sequence>MGELSVLINILGAAALLLWGLRMVGTGVTRAYGANLRRWINTGISNRIRALGAGTVVTLALQSSTATCFMAASFAGRGLMTTATAQAVMLGANIGTSLMAKLLTFNVGPLSAVLILGGVVVFRSGEGRRRHLARIAIGLGLMLLSLHLLHIASEPLRTAPQLQAVLRDLDGLWLAGLALAALIALLAHSSIAAILLILPLAAQDSFSLSFGLALVLGSNIGSALSPVLETGHEKPVVRRVPLGNLIVRLAGAAITVPFLETLAPLLAKIDADPVAVLVNFHILFNIALSVLALPLTGAIAALTLRLRPDEPMTDDQRRPRHLDESALGSPTVAIGAATRETLRIGDQIEAMLALSLDVLRGGTAKQAGELGKMDDVVDSLHEAVKMYLVRLSNEDMGEEERHRASEIMTFAINLEHIGDIIDRNLKELAEKKIKHHLTFSDEGFHDIEAMFALTMSNLRAALAVFVSGDVALARQLVAEKAEMRRLERSATESHLSRISSGRRESIETSALHLDILRDLKRINAHITSVAYPILEQRGELERTRLRPAG</sequence>
<evidence type="ECO:0000256" key="5">
    <source>
        <dbReference type="ARBA" id="ARBA00023136"/>
    </source>
</evidence>
<feature type="domain" description="PhoU" evidence="7">
    <location>
        <begin position="342"/>
        <end position="421"/>
    </location>
</feature>
<evidence type="ECO:0000313" key="8">
    <source>
        <dbReference type="EMBL" id="MBB6210514.1"/>
    </source>
</evidence>
<dbReference type="GO" id="GO:0005436">
    <property type="term" value="F:sodium:phosphate symporter activity"/>
    <property type="evidence" value="ECO:0007669"/>
    <property type="project" value="InterPro"/>
</dbReference>
<keyword evidence="3 6" id="KW-0812">Transmembrane</keyword>
<dbReference type="InterPro" id="IPR003841">
    <property type="entry name" value="Na/Pi_transpt"/>
</dbReference>
<keyword evidence="2" id="KW-1003">Cell membrane</keyword>
<feature type="transmembrane region" description="Helical" evidence="6">
    <location>
        <begin position="205"/>
        <end position="225"/>
    </location>
</feature>
<feature type="transmembrane region" description="Helical" evidence="6">
    <location>
        <begin position="274"/>
        <end position="302"/>
    </location>
</feature>
<evidence type="ECO:0000256" key="2">
    <source>
        <dbReference type="ARBA" id="ARBA00022475"/>
    </source>
</evidence>
<feature type="transmembrane region" description="Helical" evidence="6">
    <location>
        <begin position="172"/>
        <end position="198"/>
    </location>
</feature>
<dbReference type="SUPFAM" id="SSF109755">
    <property type="entry name" value="PhoU-like"/>
    <property type="match status" value="1"/>
</dbReference>
<keyword evidence="5 6" id="KW-0472">Membrane</keyword>
<dbReference type="Gene3D" id="1.20.58.220">
    <property type="entry name" value="Phosphate transport system protein phou homolog 2, domain 2"/>
    <property type="match status" value="1"/>
</dbReference>
<evidence type="ECO:0000256" key="1">
    <source>
        <dbReference type="ARBA" id="ARBA00004651"/>
    </source>
</evidence>
<accession>A0A7X0DMQ1</accession>
<dbReference type="PANTHER" id="PTHR10010">
    <property type="entry name" value="SOLUTE CARRIER FAMILY 34 SODIUM PHOSPHATE , MEMBER 2-RELATED"/>
    <property type="match status" value="1"/>
</dbReference>
<evidence type="ECO:0000256" key="6">
    <source>
        <dbReference type="SAM" id="Phobius"/>
    </source>
</evidence>
<dbReference type="InterPro" id="IPR038078">
    <property type="entry name" value="PhoU-like_sf"/>
</dbReference>
<feature type="transmembrane region" description="Helical" evidence="6">
    <location>
        <begin position="98"/>
        <end position="120"/>
    </location>
</feature>
<name>A0A7X0DMQ1_NOVIT</name>
<dbReference type="NCBIfam" id="NF037997">
    <property type="entry name" value="Na_Pi_symport"/>
    <property type="match status" value="1"/>
</dbReference>
<dbReference type="GO" id="GO:0005886">
    <property type="term" value="C:plasma membrane"/>
    <property type="evidence" value="ECO:0007669"/>
    <property type="project" value="UniProtKB-SubCell"/>
</dbReference>
<comment type="subcellular location">
    <subcellularLocation>
        <location evidence="1">Cell membrane</location>
        <topology evidence="1">Multi-pass membrane protein</topology>
    </subcellularLocation>
</comment>
<feature type="transmembrane region" description="Helical" evidence="6">
    <location>
        <begin position="50"/>
        <end position="72"/>
    </location>
</feature>
<dbReference type="InterPro" id="IPR026022">
    <property type="entry name" value="PhoU_dom"/>
</dbReference>
<feature type="transmembrane region" description="Helical" evidence="6">
    <location>
        <begin position="245"/>
        <end position="267"/>
    </location>
</feature>
<dbReference type="AlphaFoldDB" id="A0A7X0DMQ1"/>
<dbReference type="Pfam" id="PF02690">
    <property type="entry name" value="Na_Pi_cotrans"/>
    <property type="match status" value="1"/>
</dbReference>
<organism evidence="8 9">
    <name type="scientific">Novispirillum itersonii</name>
    <name type="common">Aquaspirillum itersonii</name>
    <dbReference type="NCBI Taxonomy" id="189"/>
    <lineage>
        <taxon>Bacteria</taxon>
        <taxon>Pseudomonadati</taxon>
        <taxon>Pseudomonadota</taxon>
        <taxon>Alphaproteobacteria</taxon>
        <taxon>Rhodospirillales</taxon>
        <taxon>Novispirillaceae</taxon>
        <taxon>Novispirillum</taxon>
    </lineage>
</organism>
<comment type="caution">
    <text evidence="8">The sequence shown here is derived from an EMBL/GenBank/DDBJ whole genome shotgun (WGS) entry which is preliminary data.</text>
</comment>
<dbReference type="PANTHER" id="PTHR10010:SF46">
    <property type="entry name" value="SODIUM-DEPENDENT PHOSPHATE TRANSPORT PROTEIN 2B"/>
    <property type="match status" value="1"/>
</dbReference>
<dbReference type="Pfam" id="PF01895">
    <property type="entry name" value="PhoU"/>
    <property type="match status" value="2"/>
</dbReference>
<proteinExistence type="predicted"/>
<evidence type="ECO:0000256" key="4">
    <source>
        <dbReference type="ARBA" id="ARBA00022989"/>
    </source>
</evidence>
<protein>
    <submittedName>
        <fullName evidence="8">Phosphate:Na+ symporter</fullName>
    </submittedName>
</protein>
<feature type="transmembrane region" description="Helical" evidence="6">
    <location>
        <begin position="132"/>
        <end position="152"/>
    </location>
</feature>
<gene>
    <name evidence="8" type="ORF">FHS48_001930</name>
</gene>